<dbReference type="PANTHER" id="PTHR30483:SF6">
    <property type="entry name" value="PERIPLASMIC BINDING PROTEIN OF ABC TRANSPORTER FOR NATURAL AMINO ACIDS"/>
    <property type="match status" value="1"/>
</dbReference>
<evidence type="ECO:0000256" key="5">
    <source>
        <dbReference type="SAM" id="SignalP"/>
    </source>
</evidence>
<organism evidence="7 8">
    <name type="scientific">Thauera propionica</name>
    <dbReference type="NCBI Taxonomy" id="2019431"/>
    <lineage>
        <taxon>Bacteria</taxon>
        <taxon>Pseudomonadati</taxon>
        <taxon>Pseudomonadota</taxon>
        <taxon>Betaproteobacteria</taxon>
        <taxon>Rhodocyclales</taxon>
        <taxon>Zoogloeaceae</taxon>
        <taxon>Thauera</taxon>
    </lineage>
</organism>
<keyword evidence="3 5" id="KW-0732">Signal</keyword>
<evidence type="ECO:0000256" key="4">
    <source>
        <dbReference type="ARBA" id="ARBA00022970"/>
    </source>
</evidence>
<comment type="caution">
    <text evidence="7">The sequence shown here is derived from an EMBL/GenBank/DDBJ whole genome shotgun (WGS) entry which is preliminary data.</text>
</comment>
<evidence type="ECO:0000256" key="3">
    <source>
        <dbReference type="ARBA" id="ARBA00022729"/>
    </source>
</evidence>
<accession>A0A235F3K7</accession>
<dbReference type="Proteomes" id="UP000215181">
    <property type="component" value="Unassembled WGS sequence"/>
</dbReference>
<comment type="similarity">
    <text evidence="1">Belongs to the leucine-binding protein family.</text>
</comment>
<protein>
    <submittedName>
        <fullName evidence="7">ABC transporter substrate-binding protein</fullName>
    </submittedName>
</protein>
<dbReference type="Pfam" id="PF13458">
    <property type="entry name" value="Peripla_BP_6"/>
    <property type="match status" value="1"/>
</dbReference>
<dbReference type="OrthoDB" id="5290698at2"/>
<dbReference type="PANTHER" id="PTHR30483">
    <property type="entry name" value="LEUCINE-SPECIFIC-BINDING PROTEIN"/>
    <property type="match status" value="1"/>
</dbReference>
<evidence type="ECO:0000256" key="1">
    <source>
        <dbReference type="ARBA" id="ARBA00010062"/>
    </source>
</evidence>
<dbReference type="Gene3D" id="3.40.50.2300">
    <property type="match status" value="2"/>
</dbReference>
<feature type="signal peptide" evidence="5">
    <location>
        <begin position="1"/>
        <end position="20"/>
    </location>
</feature>
<dbReference type="InterPro" id="IPR028082">
    <property type="entry name" value="Peripla_BP_I"/>
</dbReference>
<feature type="chain" id="PRO_5012330741" evidence="5">
    <location>
        <begin position="21"/>
        <end position="366"/>
    </location>
</feature>
<feature type="domain" description="Leucine-binding protein" evidence="6">
    <location>
        <begin position="23"/>
        <end position="360"/>
    </location>
</feature>
<dbReference type="InterPro" id="IPR000709">
    <property type="entry name" value="Leu_Ile_Val-bd"/>
</dbReference>
<proteinExistence type="inferred from homology"/>
<dbReference type="SUPFAM" id="SSF53822">
    <property type="entry name" value="Periplasmic binding protein-like I"/>
    <property type="match status" value="1"/>
</dbReference>
<name>A0A235F3K7_9RHOO</name>
<dbReference type="PRINTS" id="PR00337">
    <property type="entry name" value="LEUILEVALBP"/>
</dbReference>
<evidence type="ECO:0000256" key="2">
    <source>
        <dbReference type="ARBA" id="ARBA00022448"/>
    </source>
</evidence>
<reference evidence="7 8" key="1">
    <citation type="submission" date="2017-07" db="EMBL/GenBank/DDBJ databases">
        <title>Thauera sp. KNDSS-Mac4 genome sequence and assembly.</title>
        <authorList>
            <person name="Mayilraj S."/>
        </authorList>
    </citation>
    <scope>NUCLEOTIDE SEQUENCE [LARGE SCALE GENOMIC DNA]</scope>
    <source>
        <strain evidence="7 8">KNDSS-Mac4</strain>
    </source>
</reference>
<evidence type="ECO:0000259" key="6">
    <source>
        <dbReference type="Pfam" id="PF13458"/>
    </source>
</evidence>
<dbReference type="InterPro" id="IPR051010">
    <property type="entry name" value="BCAA_transport"/>
</dbReference>
<dbReference type="GO" id="GO:0006865">
    <property type="term" value="P:amino acid transport"/>
    <property type="evidence" value="ECO:0007669"/>
    <property type="project" value="UniProtKB-KW"/>
</dbReference>
<evidence type="ECO:0000313" key="8">
    <source>
        <dbReference type="Proteomes" id="UP000215181"/>
    </source>
</evidence>
<dbReference type="EMBL" id="NOIH01000002">
    <property type="protein sequence ID" value="OYD55673.1"/>
    <property type="molecule type" value="Genomic_DNA"/>
</dbReference>
<keyword evidence="2" id="KW-0813">Transport</keyword>
<keyword evidence="8" id="KW-1185">Reference proteome</keyword>
<evidence type="ECO:0000313" key="7">
    <source>
        <dbReference type="EMBL" id="OYD55673.1"/>
    </source>
</evidence>
<dbReference type="AlphaFoldDB" id="A0A235F3K7"/>
<keyword evidence="4" id="KW-0029">Amino-acid transport</keyword>
<dbReference type="InterPro" id="IPR028081">
    <property type="entry name" value="Leu-bd"/>
</dbReference>
<dbReference type="PROSITE" id="PS51257">
    <property type="entry name" value="PROKAR_LIPOPROTEIN"/>
    <property type="match status" value="1"/>
</dbReference>
<dbReference type="RefSeq" id="WP_094266472.1">
    <property type="nucleotide sequence ID" value="NZ_NOIH01000002.1"/>
</dbReference>
<dbReference type="CDD" id="cd19983">
    <property type="entry name" value="PBP1_ABC_HAAT-like"/>
    <property type="match status" value="1"/>
</dbReference>
<gene>
    <name evidence="7" type="ORF">CGK74_00545</name>
</gene>
<sequence length="366" mass="39729">MRLRTLLTALLALLLAACGADEPIRIAFIGGLSERTNDTGESGRNALILAIEQRNAAGGINSRPLELVVGDDGQDPDTARKAMSELLAAKPEVVVGPYTSSMAAAVLPLADSAGVVLLSPVITALDFAGKDDMLIRLNRTTRDNARDYARVLLARGQKRLAVAYDVRNRAFTESWLAELAAAYEGQGGELVARVEFTSAANTPFGEVAERLQAPSPDGILFIAAAVDVARLAQQVRKLSADTPLSAVEWASTEQLLELGGRAVEGMLLAQSHNREDTSPRFVAFRDAFRARFQREPGYSAIATYDAAIVLFDALAKRGRGQPLKQAILDNAPYPGLQHEIRFDRFGDSYRDIFFAEIRDGRFELVR</sequence>